<accession>A0ABR5J2R4</accession>
<dbReference type="SMART" id="SM00824">
    <property type="entry name" value="PKS_TE"/>
    <property type="match status" value="1"/>
</dbReference>
<feature type="domain" description="Thioesterase TesA-like" evidence="1">
    <location>
        <begin position="46"/>
        <end position="277"/>
    </location>
</feature>
<reference evidence="2 3" key="1">
    <citation type="submission" date="2015-07" db="EMBL/GenBank/DDBJ databases">
        <authorList>
            <person name="Ju K.-S."/>
            <person name="Doroghazi J.R."/>
            <person name="Metcalf W.W."/>
        </authorList>
    </citation>
    <scope>NUCLEOTIDE SEQUENCE [LARGE SCALE GENOMIC DNA]</scope>
    <source>
        <strain evidence="2 3">NRRL B-3589</strain>
    </source>
</reference>
<dbReference type="InterPro" id="IPR020802">
    <property type="entry name" value="TesA-like"/>
</dbReference>
<evidence type="ECO:0000259" key="1">
    <source>
        <dbReference type="SMART" id="SM00824"/>
    </source>
</evidence>
<dbReference type="Gene3D" id="3.40.50.1820">
    <property type="entry name" value="alpha/beta hydrolase"/>
    <property type="match status" value="1"/>
</dbReference>
<protein>
    <recommendedName>
        <fullName evidence="1">Thioesterase TesA-like domain-containing protein</fullName>
    </recommendedName>
</protein>
<comment type="caution">
    <text evidence="2">The sequence shown here is derived from an EMBL/GenBank/DDBJ whole genome shotgun (WGS) entry which is preliminary data.</text>
</comment>
<name>A0ABR5J2R4_9ACTN</name>
<evidence type="ECO:0000313" key="3">
    <source>
        <dbReference type="Proteomes" id="UP000037020"/>
    </source>
</evidence>
<dbReference type="Pfam" id="PF00975">
    <property type="entry name" value="Thioesterase"/>
    <property type="match status" value="1"/>
</dbReference>
<sequence>MCIRDRPEADGRDGERPGAALRTIRNRDDLGVLLPLRPEGDRPPLFCVHQSTGLGWRYAALLPYLPSDQPVYGVQARGLAGPEPLPRSVEEMAADYADRIRALQPYGPYHLLGWSVGGLIAQAIATRLAELGEKVGLLALLDSYPDSTAAVSVVDLDGQAEGDGRAGAEEGDVAAVLGADDAYPEGVSGPLVTNMQEIRRRMYQLERRHTPRYFPGGLTVFVALGARPEGLRLPDAVAGWRPYTGGEIAAHEVDAGHDDLLHAPHVARIGRLVADKLRAAPRAGGAKDVKGATGDRKGDHI</sequence>
<dbReference type="SUPFAM" id="SSF53474">
    <property type="entry name" value="alpha/beta-Hydrolases"/>
    <property type="match status" value="1"/>
</dbReference>
<dbReference type="InterPro" id="IPR001031">
    <property type="entry name" value="Thioesterase"/>
</dbReference>
<keyword evidence="3" id="KW-1185">Reference proteome</keyword>
<gene>
    <name evidence="2" type="ORF">ADK38_24120</name>
</gene>
<dbReference type="InterPro" id="IPR029058">
    <property type="entry name" value="AB_hydrolase_fold"/>
</dbReference>
<dbReference type="Proteomes" id="UP000037020">
    <property type="component" value="Unassembled WGS sequence"/>
</dbReference>
<dbReference type="EMBL" id="LGUT01002095">
    <property type="protein sequence ID" value="KOG87673.1"/>
    <property type="molecule type" value="Genomic_DNA"/>
</dbReference>
<evidence type="ECO:0000313" key="2">
    <source>
        <dbReference type="EMBL" id="KOG87673.1"/>
    </source>
</evidence>
<organism evidence="2 3">
    <name type="scientific">Streptomyces varsoviensis</name>
    <dbReference type="NCBI Taxonomy" id="67373"/>
    <lineage>
        <taxon>Bacteria</taxon>
        <taxon>Bacillati</taxon>
        <taxon>Actinomycetota</taxon>
        <taxon>Actinomycetes</taxon>
        <taxon>Kitasatosporales</taxon>
        <taxon>Streptomycetaceae</taxon>
        <taxon>Streptomyces</taxon>
    </lineage>
</organism>
<proteinExistence type="predicted"/>